<dbReference type="InterPro" id="IPR036388">
    <property type="entry name" value="WH-like_DNA-bd_sf"/>
</dbReference>
<gene>
    <name evidence="6" type="ORF">ACFPTP_16130</name>
</gene>
<evidence type="ECO:0000256" key="1">
    <source>
        <dbReference type="ARBA" id="ARBA00023015"/>
    </source>
</evidence>
<dbReference type="Gene3D" id="1.10.10.10">
    <property type="entry name" value="Winged helix-like DNA-binding domain superfamily/Winged helix DNA-binding domain"/>
    <property type="match status" value="1"/>
</dbReference>
<feature type="domain" description="HTH rpiR-type" evidence="4">
    <location>
        <begin position="1"/>
        <end position="77"/>
    </location>
</feature>
<comment type="caution">
    <text evidence="6">The sequence shown here is derived from an EMBL/GenBank/DDBJ whole genome shotgun (WGS) entry which is preliminary data.</text>
</comment>
<dbReference type="SUPFAM" id="SSF46689">
    <property type="entry name" value="Homeodomain-like"/>
    <property type="match status" value="1"/>
</dbReference>
<keyword evidence="7" id="KW-1185">Reference proteome</keyword>
<evidence type="ECO:0000256" key="2">
    <source>
        <dbReference type="ARBA" id="ARBA00023125"/>
    </source>
</evidence>
<keyword evidence="3" id="KW-0804">Transcription</keyword>
<evidence type="ECO:0000259" key="5">
    <source>
        <dbReference type="PROSITE" id="PS51464"/>
    </source>
</evidence>
<dbReference type="InterPro" id="IPR009057">
    <property type="entry name" value="Homeodomain-like_sf"/>
</dbReference>
<keyword evidence="2" id="KW-0238">DNA-binding</keyword>
<dbReference type="InterPro" id="IPR001347">
    <property type="entry name" value="SIS_dom"/>
</dbReference>
<dbReference type="SUPFAM" id="SSF53697">
    <property type="entry name" value="SIS domain"/>
    <property type="match status" value="1"/>
</dbReference>
<evidence type="ECO:0000313" key="7">
    <source>
        <dbReference type="Proteomes" id="UP001596071"/>
    </source>
</evidence>
<dbReference type="PROSITE" id="PS51464">
    <property type="entry name" value="SIS"/>
    <property type="match status" value="1"/>
</dbReference>
<dbReference type="RefSeq" id="WP_381446911.1">
    <property type="nucleotide sequence ID" value="NZ_JBHSNP010000029.1"/>
</dbReference>
<dbReference type="Proteomes" id="UP001596071">
    <property type="component" value="Unassembled WGS sequence"/>
</dbReference>
<evidence type="ECO:0000259" key="4">
    <source>
        <dbReference type="PROSITE" id="PS51071"/>
    </source>
</evidence>
<dbReference type="InterPro" id="IPR047640">
    <property type="entry name" value="RpiR-like"/>
</dbReference>
<proteinExistence type="predicted"/>
<dbReference type="Gene3D" id="3.40.50.10490">
    <property type="entry name" value="Glucose-6-phosphate isomerase like protein, domain 1"/>
    <property type="match status" value="1"/>
</dbReference>
<sequence>MNIEDIIKSKYEKLSAGQKKIAEYLLNNKIEYGMSTAAQLARKVDVSETTIIRLSYALGFDSFTHMQKELQKQFLEDGERLSNSQQYQSSDDAKGGLFQSIIERDISILQNMSNNLNEMLLWQTADILMEADEVKIAGFRASYTSAHWFYLKLSMMRENVNLINSASHSFPEHLLFNQDKKNVIVLLSFPSYVAETLRIAEIAKKQGVTVIAITDRVLSSVGRIADVCLTTDINVASENLISVSSVLSLLNLVTAAIESKYDKKVSDRVKKITQMHANNNYFLE</sequence>
<evidence type="ECO:0000256" key="3">
    <source>
        <dbReference type="ARBA" id="ARBA00023163"/>
    </source>
</evidence>
<dbReference type="PANTHER" id="PTHR30514:SF18">
    <property type="entry name" value="RPIR-FAMILY TRANSCRIPTIONAL REGULATOR"/>
    <property type="match status" value="1"/>
</dbReference>
<evidence type="ECO:0000313" key="6">
    <source>
        <dbReference type="EMBL" id="MFC5604764.1"/>
    </source>
</evidence>
<dbReference type="InterPro" id="IPR035472">
    <property type="entry name" value="RpiR-like_SIS"/>
</dbReference>
<name>A0ABW0U3G8_9BACL</name>
<dbReference type="PANTHER" id="PTHR30514">
    <property type="entry name" value="GLUCOKINASE"/>
    <property type="match status" value="1"/>
</dbReference>
<reference evidence="7" key="1">
    <citation type="journal article" date="2019" name="Int. J. Syst. Evol. Microbiol.">
        <title>The Global Catalogue of Microorganisms (GCM) 10K type strain sequencing project: providing services to taxonomists for standard genome sequencing and annotation.</title>
        <authorList>
            <consortium name="The Broad Institute Genomics Platform"/>
            <consortium name="The Broad Institute Genome Sequencing Center for Infectious Disease"/>
            <person name="Wu L."/>
            <person name="Ma J."/>
        </authorList>
    </citation>
    <scope>NUCLEOTIDE SEQUENCE [LARGE SCALE GENOMIC DNA]</scope>
    <source>
        <strain evidence="7">KACC 11299</strain>
    </source>
</reference>
<dbReference type="EMBL" id="JBHSNP010000029">
    <property type="protein sequence ID" value="MFC5604764.1"/>
    <property type="molecule type" value="Genomic_DNA"/>
</dbReference>
<dbReference type="Pfam" id="PF01418">
    <property type="entry name" value="HTH_6"/>
    <property type="match status" value="1"/>
</dbReference>
<organism evidence="6 7">
    <name type="scientific">Sporosarcina koreensis</name>
    <dbReference type="NCBI Taxonomy" id="334735"/>
    <lineage>
        <taxon>Bacteria</taxon>
        <taxon>Bacillati</taxon>
        <taxon>Bacillota</taxon>
        <taxon>Bacilli</taxon>
        <taxon>Bacillales</taxon>
        <taxon>Caryophanaceae</taxon>
        <taxon>Sporosarcina</taxon>
    </lineage>
</organism>
<dbReference type="PROSITE" id="PS51071">
    <property type="entry name" value="HTH_RPIR"/>
    <property type="match status" value="1"/>
</dbReference>
<dbReference type="CDD" id="cd05013">
    <property type="entry name" value="SIS_RpiR"/>
    <property type="match status" value="1"/>
</dbReference>
<accession>A0ABW0U3G8</accession>
<dbReference type="InterPro" id="IPR046348">
    <property type="entry name" value="SIS_dom_sf"/>
</dbReference>
<dbReference type="Pfam" id="PF01380">
    <property type="entry name" value="SIS"/>
    <property type="match status" value="1"/>
</dbReference>
<dbReference type="InterPro" id="IPR000281">
    <property type="entry name" value="HTH_RpiR"/>
</dbReference>
<feature type="domain" description="SIS" evidence="5">
    <location>
        <begin position="124"/>
        <end position="263"/>
    </location>
</feature>
<protein>
    <submittedName>
        <fullName evidence="6">MurR/RpiR family transcriptional regulator</fullName>
    </submittedName>
</protein>
<keyword evidence="1" id="KW-0805">Transcription regulation</keyword>